<accession>E7A9J6</accession>
<dbReference type="Pfam" id="PF01856">
    <property type="entry name" value="HP_OMP"/>
    <property type="match status" value="1"/>
</dbReference>
<dbReference type="Proteomes" id="UP000007934">
    <property type="component" value="Chromosome"/>
</dbReference>
<dbReference type="RefSeq" id="WP_013468892.1">
    <property type="nucleotide sequence ID" value="NC_014810.2"/>
</dbReference>
<sequence>MWGINMSFRHGIWLFVLIFEICWGGTFTREKRSPKAQKDFEIYMLKGQLYEIQELKLAQEVAKKRSGVFIGALLAQTSLQIAGTKVDSLPLFYGVRAGYQKYIGSDVGGVRVYGEYLGGVNKSVLQANQSSSYQMASANVDLIMDKSIDAKRKYAIGVFGGLGVGWNGYKDYPSATHNPNGFGLVVNLGVALTLDHRHRLELALKMPPLKSSHAFAYAFASGNIYYISYNFLL</sequence>
<evidence type="ECO:0000313" key="2">
    <source>
        <dbReference type="EMBL" id="CBY82522.1"/>
    </source>
</evidence>
<gene>
    <name evidence="2" type="ordered locus">Hfelis_04380</name>
</gene>
<keyword evidence="1" id="KW-0812">Transmembrane</keyword>
<proteinExistence type="predicted"/>
<keyword evidence="3" id="KW-1185">Reference proteome</keyword>
<reference evidence="2 3" key="1">
    <citation type="journal article" date="2011" name="Genome Biol. Evol.">
        <title>Comparative whole genome sequence analysis of the carcinogenic bacterial model pathogen Helicobacter felis.</title>
        <authorList>
            <person name="Arnold I.C."/>
            <person name="Zigova Z."/>
            <person name="Holden M."/>
            <person name="Lawley T.D."/>
            <person name="Rad R."/>
            <person name="Dougan G."/>
            <person name="Falkow S."/>
            <person name="Bentley S.D."/>
            <person name="Muller A."/>
        </authorList>
    </citation>
    <scope>NUCLEOTIDE SEQUENCE [LARGE SCALE GENOMIC DNA]</scope>
    <source>
        <strain evidence="3">ATCC 49179 / CCUG 28539 / NCTC 12436 / CS1</strain>
    </source>
</reference>
<dbReference type="InterPro" id="IPR002718">
    <property type="entry name" value="OMP_Helicobacter"/>
</dbReference>
<dbReference type="GeneID" id="36134563"/>
<dbReference type="Gene3D" id="2.40.160.20">
    <property type="match status" value="1"/>
</dbReference>
<dbReference type="KEGG" id="hfe:HFELIS_04380"/>
<organism evidence="2 3">
    <name type="scientific">Helicobacter felis (strain ATCC 49179 / CCUG 28539 / NCTC 12436 / CS1)</name>
    <dbReference type="NCBI Taxonomy" id="936155"/>
    <lineage>
        <taxon>Bacteria</taxon>
        <taxon>Pseudomonadati</taxon>
        <taxon>Campylobacterota</taxon>
        <taxon>Epsilonproteobacteria</taxon>
        <taxon>Campylobacterales</taxon>
        <taxon>Helicobacteraceae</taxon>
        <taxon>Helicobacter</taxon>
    </lineage>
</organism>
<keyword evidence="1" id="KW-0472">Membrane</keyword>
<keyword evidence="1" id="KW-1133">Transmembrane helix</keyword>
<dbReference type="AlphaFoldDB" id="E7A9J6"/>
<evidence type="ECO:0000256" key="1">
    <source>
        <dbReference type="SAM" id="Phobius"/>
    </source>
</evidence>
<dbReference type="HOGENOM" id="CLU_092013_0_0_7"/>
<dbReference type="EMBL" id="FQ670179">
    <property type="protein sequence ID" value="CBY82522.1"/>
    <property type="molecule type" value="Genomic_DNA"/>
</dbReference>
<protein>
    <submittedName>
        <fullName evidence="2">Outer membrane protein</fullName>
    </submittedName>
</protein>
<evidence type="ECO:0000313" key="3">
    <source>
        <dbReference type="Proteomes" id="UP000007934"/>
    </source>
</evidence>
<dbReference type="STRING" id="936155.HFELIS_04380"/>
<feature type="transmembrane region" description="Helical" evidence="1">
    <location>
        <begin position="12"/>
        <end position="28"/>
    </location>
</feature>
<name>E7A9J6_HELFC</name>